<keyword evidence="1" id="KW-1005">Bacterial flagellum biogenesis</keyword>
<dbReference type="Gene3D" id="3.90.1210.10">
    <property type="entry name" value="Antifreeze-like/N-acetylneuraminic acid synthase C-terminal domain"/>
    <property type="match status" value="1"/>
</dbReference>
<keyword evidence="3" id="KW-0966">Cell projection</keyword>
<comment type="similarity">
    <text evidence="1">Belongs to the FlgA family.</text>
</comment>
<protein>
    <recommendedName>
        <fullName evidence="1">Flagella basal body P-ring formation protein FlgA</fullName>
    </recommendedName>
</protein>
<dbReference type="Gene3D" id="2.30.30.760">
    <property type="match status" value="1"/>
</dbReference>
<comment type="subcellular location">
    <subcellularLocation>
        <location evidence="1">Periplasm</location>
    </subcellularLocation>
</comment>
<dbReference type="eggNOG" id="COG1261">
    <property type="taxonomic scope" value="Bacteria"/>
</dbReference>
<dbReference type="Pfam" id="PF13144">
    <property type="entry name" value="ChapFlgA"/>
    <property type="match status" value="1"/>
</dbReference>
<evidence type="ECO:0000259" key="2">
    <source>
        <dbReference type="Pfam" id="PF13144"/>
    </source>
</evidence>
<dbReference type="EMBL" id="AEVS01000040">
    <property type="protein sequence ID" value="EGA66500.1"/>
    <property type="molecule type" value="Genomic_DNA"/>
</dbReference>
<keyword evidence="3" id="KW-0282">Flagellum</keyword>
<feature type="domain" description="Flagella basal body P-ring formation protein FlgA SAF" evidence="2">
    <location>
        <begin position="93"/>
        <end position="212"/>
    </location>
</feature>
<keyword evidence="1" id="KW-0574">Periplasm</keyword>
<dbReference type="GO" id="GO:0042597">
    <property type="term" value="C:periplasmic space"/>
    <property type="evidence" value="ECO:0007669"/>
    <property type="project" value="UniProtKB-SubCell"/>
</dbReference>
<accession>E8LS03</accession>
<dbReference type="Proteomes" id="UP000004371">
    <property type="component" value="Unassembled WGS sequence"/>
</dbReference>
<dbReference type="RefSeq" id="WP_006878595.1">
    <property type="nucleotide sequence ID" value="NZ_AEVS01000040.1"/>
</dbReference>
<keyword evidence="3" id="KW-0969">Cilium</keyword>
<dbReference type="PANTHER" id="PTHR36307:SF1">
    <property type="entry name" value="FLAGELLA BASAL BODY P-RING FORMATION PROTEIN FLGA"/>
    <property type="match status" value="1"/>
</dbReference>
<dbReference type="STRING" id="945543.VIBR0546_10909"/>
<gene>
    <name evidence="3" type="ORF">VIBR0546_10909</name>
</gene>
<proteinExistence type="inferred from homology"/>
<reference evidence="3 4" key="1">
    <citation type="journal article" date="2012" name="Int. J. Syst. Evol. Microbiol.">
        <title>Vibrio caribbeanicus sp. nov., isolated from the marine sponge Scleritoderma cyanea.</title>
        <authorList>
            <person name="Hoffmann M."/>
            <person name="Monday S.R."/>
            <person name="Allard M.W."/>
            <person name="Strain E.A."/>
            <person name="Whittaker P."/>
            <person name="Naum M."/>
            <person name="McCarthy P.J."/>
            <person name="Lopez J.V."/>
            <person name="Fischer M."/>
            <person name="Brown E.W."/>
        </authorList>
    </citation>
    <scope>NUCLEOTIDE SEQUENCE [LARGE SCALE GENOMIC DNA]</scope>
    <source>
        <strain evidence="3 4">LMG 20546</strain>
    </source>
</reference>
<dbReference type="NCBIfam" id="TIGR03170">
    <property type="entry name" value="flgA_cterm"/>
    <property type="match status" value="1"/>
</dbReference>
<comment type="function">
    <text evidence="1">Involved in the assembly process of the P-ring formation. It may associate with FlgF on the rod constituting a structure essential for the P-ring assembly or may act as a modulator protein for the P-ring assembly.</text>
</comment>
<dbReference type="InterPro" id="IPR017585">
    <property type="entry name" value="SAF_FlgA"/>
</dbReference>
<dbReference type="InterPro" id="IPR039246">
    <property type="entry name" value="Flagellar_FlgA"/>
</dbReference>
<keyword evidence="4" id="KW-1185">Reference proteome</keyword>
<comment type="caution">
    <text evidence="3">The sequence shown here is derived from an EMBL/GenBank/DDBJ whole genome shotgun (WGS) entry which is preliminary data.</text>
</comment>
<sequence length="216" mass="23688">MTAKGIKSQVSEQFSQQVARLAGQRHWQNYQLNAEIRVPASANHLPECPNPLVISDGDNKALPIGNLKRSVSCQSADVDWRLNVSIKSTLTLNVLVAKSPINRDDSITRDLVTIEQRTLNREQDFYTQFDQVRYKLATRRIRSGQIIDGRKLQTPALVAKGNQVIISAGKGGFSATTKGVALEQGAHGQQIEVRNISSGKVVKAVVTGLNQVATQF</sequence>
<evidence type="ECO:0000313" key="4">
    <source>
        <dbReference type="Proteomes" id="UP000004371"/>
    </source>
</evidence>
<evidence type="ECO:0000313" key="3">
    <source>
        <dbReference type="EMBL" id="EGA66500.1"/>
    </source>
</evidence>
<name>E8LS03_9VIBR</name>
<organism evidence="3 4">
    <name type="scientific">Vibrio brasiliensis LMG 20546</name>
    <dbReference type="NCBI Taxonomy" id="945543"/>
    <lineage>
        <taxon>Bacteria</taxon>
        <taxon>Pseudomonadati</taxon>
        <taxon>Pseudomonadota</taxon>
        <taxon>Gammaproteobacteria</taxon>
        <taxon>Vibrionales</taxon>
        <taxon>Vibrionaceae</taxon>
        <taxon>Vibrio</taxon>
        <taxon>Vibrio oreintalis group</taxon>
    </lineage>
</organism>
<dbReference type="AlphaFoldDB" id="E8LS03"/>
<dbReference type="GO" id="GO:0044780">
    <property type="term" value="P:bacterial-type flagellum assembly"/>
    <property type="evidence" value="ECO:0007669"/>
    <property type="project" value="InterPro"/>
</dbReference>
<evidence type="ECO:0000256" key="1">
    <source>
        <dbReference type="RuleBase" id="RU362063"/>
    </source>
</evidence>
<dbReference type="PANTHER" id="PTHR36307">
    <property type="entry name" value="FLAGELLA BASAL BODY P-RING FORMATION PROTEIN FLGA"/>
    <property type="match status" value="1"/>
</dbReference>
<dbReference type="CDD" id="cd11614">
    <property type="entry name" value="SAF_CpaB_FlgA_like"/>
    <property type="match status" value="1"/>
</dbReference>